<feature type="signal peptide" evidence="2">
    <location>
        <begin position="1"/>
        <end position="20"/>
    </location>
</feature>
<sequence>MKPRYMLCSVLLVLPGLAQAAETLCMQKEKDIQHEIQMAQQHDNQRRVNGLERALTEVRASCTDAKLKAAHQERIEAKQKEVAEREQDLKEAKEKGDKDKIAKRERKLQEERDELKQLQAAPW</sequence>
<evidence type="ECO:0000313" key="3">
    <source>
        <dbReference type="EMBL" id="QKJ88758.1"/>
    </source>
</evidence>
<dbReference type="RefSeq" id="WP_173635602.1">
    <property type="nucleotide sequence ID" value="NZ_CP054212.1"/>
</dbReference>
<name>A0A6M8UDG4_9GAMM</name>
<accession>A0A6M8UDG4</accession>
<evidence type="ECO:0000313" key="4">
    <source>
        <dbReference type="Proteomes" id="UP000505325"/>
    </source>
</evidence>
<feature type="region of interest" description="Disordered" evidence="1">
    <location>
        <begin position="78"/>
        <end position="123"/>
    </location>
</feature>
<dbReference type="EMBL" id="CP054212">
    <property type="protein sequence ID" value="QKJ88758.1"/>
    <property type="molecule type" value="Genomic_DNA"/>
</dbReference>
<reference evidence="3 4" key="1">
    <citation type="submission" date="2020-06" db="EMBL/GenBank/DDBJ databases">
        <title>Genome sequence of Paramixta manurensis strain PD-1.</title>
        <authorList>
            <person name="Lee C.W."/>
            <person name="Kim J."/>
        </authorList>
    </citation>
    <scope>NUCLEOTIDE SEQUENCE [LARGE SCALE GENOMIC DNA]</scope>
    <source>
        <strain evidence="3 4">PD-1</strain>
    </source>
</reference>
<evidence type="ECO:0000256" key="1">
    <source>
        <dbReference type="SAM" id="MobiDB-lite"/>
    </source>
</evidence>
<keyword evidence="4" id="KW-1185">Reference proteome</keyword>
<protein>
    <submittedName>
        <fullName evidence="3">DUF1090 domain-containing protein</fullName>
    </submittedName>
</protein>
<keyword evidence="2" id="KW-0732">Signal</keyword>
<feature type="compositionally biased region" description="Basic and acidic residues" evidence="1">
    <location>
        <begin position="78"/>
        <end position="116"/>
    </location>
</feature>
<dbReference type="KEGG" id="pmak:PMPD1_3847"/>
<feature type="chain" id="PRO_5027095897" evidence="2">
    <location>
        <begin position="21"/>
        <end position="123"/>
    </location>
</feature>
<dbReference type="AlphaFoldDB" id="A0A6M8UDG4"/>
<dbReference type="InterPro" id="IPR009468">
    <property type="entry name" value="DUF1090"/>
</dbReference>
<proteinExistence type="predicted"/>
<organism evidence="3 4">
    <name type="scientific">Paramixta manurensis</name>
    <dbReference type="NCBI Taxonomy" id="2740817"/>
    <lineage>
        <taxon>Bacteria</taxon>
        <taxon>Pseudomonadati</taxon>
        <taxon>Pseudomonadota</taxon>
        <taxon>Gammaproteobacteria</taxon>
        <taxon>Enterobacterales</taxon>
        <taxon>Erwiniaceae</taxon>
        <taxon>Paramixta</taxon>
    </lineage>
</organism>
<dbReference type="Pfam" id="PF06476">
    <property type="entry name" value="DUF1090"/>
    <property type="match status" value="1"/>
</dbReference>
<gene>
    <name evidence="3" type="ORF">PMPD1_3847</name>
</gene>
<evidence type="ECO:0000256" key="2">
    <source>
        <dbReference type="SAM" id="SignalP"/>
    </source>
</evidence>
<dbReference type="Proteomes" id="UP000505325">
    <property type="component" value="Chromosome"/>
</dbReference>